<sequence>MTLKNRRVFEEKGNKSIFIKGNKIIKEDHLYNVKEQCELEGIPVIESEDNSLIIGYGKNSIFLDENIFKCKYSGDIDKILSEFSGKDKGFIPIISVTGTNGKTTTVRLIHCILTRLGYVSGLASTGGIFIGDNKIKSGDTTGYYSARMVLSNEDVQVAVLETARGGIIKRGLGYKKASVAVFTSISEDHIGMQGINHINDLIKIKTSIFDELDPKGKIVCFNSPLLLDSIKHRKRVCLFGIDFDVNMKSHMDRGQEGMFLKNNHIIYFNKNEVRSIADVRDIPFTHNGFSKSNVKNLMAAIAAVMEVHDELDDIIDILKSIKCDLYNNPGRQNILNIGEFNLLLDYGHNSEAFTEVFTIVKSFNPKNITAIIGAPGDRQNKYIRELGYIATKFSDSIIIREQEDLRGRIKGEAARLLMEGVMENKDFDISKVKVIYKEEDALLYALKSARAGEFIILFTQCLEVVIPKVEEFSSIKG</sequence>
<keyword evidence="2 7" id="KW-0436">Ligase</keyword>
<evidence type="ECO:0000256" key="3">
    <source>
        <dbReference type="ARBA" id="ARBA00022741"/>
    </source>
</evidence>
<accession>A0ABS6F3V1</accession>
<keyword evidence="3" id="KW-0547">Nucleotide-binding</keyword>
<dbReference type="EMBL" id="JAHLQL010000007">
    <property type="protein sequence ID" value="MBU5593175.1"/>
    <property type="molecule type" value="Genomic_DNA"/>
</dbReference>
<dbReference type="PANTHER" id="PTHR23135:SF18">
    <property type="entry name" value="CYANOPHYCIN SYNTHETASE"/>
    <property type="match status" value="1"/>
</dbReference>
<evidence type="ECO:0000256" key="2">
    <source>
        <dbReference type="ARBA" id="ARBA00022598"/>
    </source>
</evidence>
<name>A0ABS6F3V1_9CLOT</name>
<dbReference type="PANTHER" id="PTHR23135">
    <property type="entry name" value="MUR LIGASE FAMILY MEMBER"/>
    <property type="match status" value="1"/>
</dbReference>
<evidence type="ECO:0000313" key="7">
    <source>
        <dbReference type="EMBL" id="MBU5593175.1"/>
    </source>
</evidence>
<dbReference type="InterPro" id="IPR004101">
    <property type="entry name" value="Mur_ligase_C"/>
</dbReference>
<keyword evidence="8" id="KW-1185">Reference proteome</keyword>
<dbReference type="Pfam" id="PF02875">
    <property type="entry name" value="Mur_ligase_C"/>
    <property type="match status" value="1"/>
</dbReference>
<evidence type="ECO:0000256" key="1">
    <source>
        <dbReference type="ARBA" id="ARBA00004752"/>
    </source>
</evidence>
<dbReference type="InterPro" id="IPR018109">
    <property type="entry name" value="Folylpolyglutamate_synth_CS"/>
</dbReference>
<organism evidence="7 8">
    <name type="scientific">Clostridium simiarum</name>
    <dbReference type="NCBI Taxonomy" id="2841506"/>
    <lineage>
        <taxon>Bacteria</taxon>
        <taxon>Bacillati</taxon>
        <taxon>Bacillota</taxon>
        <taxon>Clostridia</taxon>
        <taxon>Eubacteriales</taxon>
        <taxon>Clostridiaceae</taxon>
        <taxon>Clostridium</taxon>
    </lineage>
</organism>
<reference evidence="7 8" key="1">
    <citation type="submission" date="2021-06" db="EMBL/GenBank/DDBJ databases">
        <authorList>
            <person name="Sun Q."/>
            <person name="Li D."/>
        </authorList>
    </citation>
    <scope>NUCLEOTIDE SEQUENCE [LARGE SCALE GENOMIC DNA]</scope>
    <source>
        <strain evidence="7 8">MSJ-4</strain>
    </source>
</reference>
<dbReference type="PROSITE" id="PS01011">
    <property type="entry name" value="FOLYLPOLYGLU_SYNT_1"/>
    <property type="match status" value="1"/>
</dbReference>
<evidence type="ECO:0000256" key="4">
    <source>
        <dbReference type="ARBA" id="ARBA00022840"/>
    </source>
</evidence>
<dbReference type="Proteomes" id="UP000736583">
    <property type="component" value="Unassembled WGS sequence"/>
</dbReference>
<dbReference type="RefSeq" id="WP_216457857.1">
    <property type="nucleotide sequence ID" value="NZ_JAHLQL010000007.1"/>
</dbReference>
<dbReference type="InterPro" id="IPR013221">
    <property type="entry name" value="Mur_ligase_cen"/>
</dbReference>
<comment type="caution">
    <text evidence="7">The sequence shown here is derived from an EMBL/GenBank/DDBJ whole genome shotgun (WGS) entry which is preliminary data.</text>
</comment>
<feature type="domain" description="Mur ligase central" evidence="6">
    <location>
        <begin position="96"/>
        <end position="304"/>
    </location>
</feature>
<comment type="pathway">
    <text evidence="1">Cell wall biogenesis; peptidoglycan biosynthesis.</text>
</comment>
<evidence type="ECO:0000259" key="5">
    <source>
        <dbReference type="Pfam" id="PF02875"/>
    </source>
</evidence>
<proteinExistence type="predicted"/>
<gene>
    <name evidence="7" type="ORF">KQI89_15610</name>
</gene>
<protein>
    <submittedName>
        <fullName evidence="7">Ligase</fullName>
    </submittedName>
</protein>
<evidence type="ECO:0000313" key="8">
    <source>
        <dbReference type="Proteomes" id="UP000736583"/>
    </source>
</evidence>
<dbReference type="Pfam" id="PF08245">
    <property type="entry name" value="Mur_ligase_M"/>
    <property type="match status" value="1"/>
</dbReference>
<evidence type="ECO:0000259" key="6">
    <source>
        <dbReference type="Pfam" id="PF08245"/>
    </source>
</evidence>
<keyword evidence="4" id="KW-0067">ATP-binding</keyword>
<feature type="domain" description="Mur ligase C-terminal" evidence="5">
    <location>
        <begin position="331"/>
        <end position="458"/>
    </location>
</feature>
<dbReference type="GO" id="GO:0016874">
    <property type="term" value="F:ligase activity"/>
    <property type="evidence" value="ECO:0007669"/>
    <property type="project" value="UniProtKB-KW"/>
</dbReference>